<evidence type="ECO:0000256" key="3">
    <source>
        <dbReference type="ARBA" id="ARBA00022989"/>
    </source>
</evidence>
<evidence type="ECO:0000256" key="2">
    <source>
        <dbReference type="ARBA" id="ARBA00022692"/>
    </source>
</evidence>
<dbReference type="PANTHER" id="PTHR23502">
    <property type="entry name" value="MAJOR FACILITATOR SUPERFAMILY"/>
    <property type="match status" value="1"/>
</dbReference>
<keyword evidence="2 6" id="KW-0812">Transmembrane</keyword>
<evidence type="ECO:0000256" key="1">
    <source>
        <dbReference type="ARBA" id="ARBA00004141"/>
    </source>
</evidence>
<feature type="transmembrane region" description="Helical" evidence="6">
    <location>
        <begin position="341"/>
        <end position="360"/>
    </location>
</feature>
<dbReference type="PANTHER" id="PTHR23502:SF149">
    <property type="entry name" value="TRANSPORTER, PUTATIVE-RELATED"/>
    <property type="match status" value="1"/>
</dbReference>
<protein>
    <recommendedName>
        <fullName evidence="9">MFS transporter</fullName>
    </recommendedName>
</protein>
<dbReference type="InterPro" id="IPR011701">
    <property type="entry name" value="MFS"/>
</dbReference>
<evidence type="ECO:0000256" key="5">
    <source>
        <dbReference type="SAM" id="MobiDB-lite"/>
    </source>
</evidence>
<accession>A0AA39V6I0</accession>
<evidence type="ECO:0000313" key="8">
    <source>
        <dbReference type="Proteomes" id="UP001166286"/>
    </source>
</evidence>
<feature type="transmembrane region" description="Helical" evidence="6">
    <location>
        <begin position="432"/>
        <end position="450"/>
    </location>
</feature>
<feature type="transmembrane region" description="Helical" evidence="6">
    <location>
        <begin position="456"/>
        <end position="477"/>
    </location>
</feature>
<feature type="transmembrane region" description="Helical" evidence="6">
    <location>
        <begin position="195"/>
        <end position="216"/>
    </location>
</feature>
<feature type="transmembrane region" description="Helical" evidence="6">
    <location>
        <begin position="135"/>
        <end position="151"/>
    </location>
</feature>
<feature type="transmembrane region" description="Helical" evidence="6">
    <location>
        <begin position="228"/>
        <end position="248"/>
    </location>
</feature>
<comment type="subcellular location">
    <subcellularLocation>
        <location evidence="1">Membrane</location>
        <topology evidence="1">Multi-pass membrane protein</topology>
    </subcellularLocation>
</comment>
<keyword evidence="8" id="KW-1185">Reference proteome</keyword>
<dbReference type="EMBL" id="JAFEKC020000005">
    <property type="protein sequence ID" value="KAK0514214.1"/>
    <property type="molecule type" value="Genomic_DNA"/>
</dbReference>
<dbReference type="SUPFAM" id="SSF103473">
    <property type="entry name" value="MFS general substrate transporter"/>
    <property type="match status" value="1"/>
</dbReference>
<organism evidence="7 8">
    <name type="scientific">Cladonia borealis</name>
    <dbReference type="NCBI Taxonomy" id="184061"/>
    <lineage>
        <taxon>Eukaryota</taxon>
        <taxon>Fungi</taxon>
        <taxon>Dikarya</taxon>
        <taxon>Ascomycota</taxon>
        <taxon>Pezizomycotina</taxon>
        <taxon>Lecanoromycetes</taxon>
        <taxon>OSLEUM clade</taxon>
        <taxon>Lecanoromycetidae</taxon>
        <taxon>Lecanorales</taxon>
        <taxon>Lecanorineae</taxon>
        <taxon>Cladoniaceae</taxon>
        <taxon>Cladonia</taxon>
    </lineage>
</organism>
<sequence length="561" mass="62468">MEMNYDENTLHQLEEELHVQIVPGTEIMTDVGSHHFVKSSSNSHRVLVPQPSDDPHDPLNWSTFWKFSTLTCATAATFVQGMGPLALAPMFPQLIEAFDSNLNDVVQFTGIAILVLGFSNFIWVPLSTSFGRRPVYLASLLICFGSAIWRAKAKTYGSFMGASVLNGIAAGPAETVQPNVIADVMFLHERGAYQTLYFVFYFGSLMIGPIIAGPMAEYAGANNTGWRNFWWLNVGLIGATFLMCLFGFPETKWHRVHPDELRRVATEADMKSSDEKIVAQNTEDSSIEKAPSTGLQGLSHSTTAQKDPWLGKGRPSKQQFKLFQSNAHPFKSIALDLWIPWKLFAFPIVEFASFVVSWSASCFLTDNLLQSQAFAAPPYNFSPLKVGFFNFAVLVGAIIGLLTAGPLSDYISMVLTKRNNGIREPEMRLPTMIPYFILMLIGNFVTAFGWQHQLNWKVIVIVGWACTGIQVAALPAIASTYAIDSYKPVAGSIFVSITVNKNLWGYGFSKFINTWVESSGYVPPIMTNMSLTALWCLSGIIFWFYGKRFRVWTKNSSVHHM</sequence>
<dbReference type="Proteomes" id="UP001166286">
    <property type="component" value="Unassembled WGS sequence"/>
</dbReference>
<feature type="compositionally biased region" description="Polar residues" evidence="5">
    <location>
        <begin position="293"/>
        <end position="305"/>
    </location>
</feature>
<feature type="transmembrane region" description="Helical" evidence="6">
    <location>
        <begin position="521"/>
        <end position="545"/>
    </location>
</feature>
<dbReference type="GO" id="GO:0005886">
    <property type="term" value="C:plasma membrane"/>
    <property type="evidence" value="ECO:0007669"/>
    <property type="project" value="TreeGrafter"/>
</dbReference>
<evidence type="ECO:0000256" key="6">
    <source>
        <dbReference type="SAM" id="Phobius"/>
    </source>
</evidence>
<feature type="region of interest" description="Disordered" evidence="5">
    <location>
        <begin position="272"/>
        <end position="315"/>
    </location>
</feature>
<dbReference type="AlphaFoldDB" id="A0AA39V6I0"/>
<dbReference type="InterPro" id="IPR036259">
    <property type="entry name" value="MFS_trans_sf"/>
</dbReference>
<name>A0AA39V6I0_9LECA</name>
<keyword evidence="4 6" id="KW-0472">Membrane</keyword>
<dbReference type="Gene3D" id="1.20.1250.20">
    <property type="entry name" value="MFS general substrate transporter like domains"/>
    <property type="match status" value="1"/>
</dbReference>
<feature type="transmembrane region" description="Helical" evidence="6">
    <location>
        <begin position="105"/>
        <end position="123"/>
    </location>
</feature>
<evidence type="ECO:0008006" key="9">
    <source>
        <dbReference type="Google" id="ProtNLM"/>
    </source>
</evidence>
<evidence type="ECO:0000256" key="4">
    <source>
        <dbReference type="ARBA" id="ARBA00023136"/>
    </source>
</evidence>
<comment type="caution">
    <text evidence="7">The sequence shown here is derived from an EMBL/GenBank/DDBJ whole genome shotgun (WGS) entry which is preliminary data.</text>
</comment>
<reference evidence="7" key="1">
    <citation type="submission" date="2023-03" db="EMBL/GenBank/DDBJ databases">
        <title>Complete genome of Cladonia borealis.</title>
        <authorList>
            <person name="Park H."/>
        </authorList>
    </citation>
    <scope>NUCLEOTIDE SEQUENCE</scope>
    <source>
        <strain evidence="7">ANT050790</strain>
    </source>
</reference>
<dbReference type="Pfam" id="PF07690">
    <property type="entry name" value="MFS_1"/>
    <property type="match status" value="1"/>
</dbReference>
<evidence type="ECO:0000313" key="7">
    <source>
        <dbReference type="EMBL" id="KAK0514214.1"/>
    </source>
</evidence>
<keyword evidence="3 6" id="KW-1133">Transmembrane helix</keyword>
<proteinExistence type="predicted"/>
<gene>
    <name evidence="7" type="ORF">JMJ35_002831</name>
</gene>
<dbReference type="GO" id="GO:0022857">
    <property type="term" value="F:transmembrane transporter activity"/>
    <property type="evidence" value="ECO:0007669"/>
    <property type="project" value="InterPro"/>
</dbReference>
<feature type="transmembrane region" description="Helical" evidence="6">
    <location>
        <begin position="388"/>
        <end position="411"/>
    </location>
</feature>